<gene>
    <name evidence="1" type="ORF">L486_05751</name>
</gene>
<sequence>MSAGSTGTFDDSGNRAAMMDWSERKSIIENESDELIDDILYHISSIHRTDPNVLKLSAAFKEQLQTEHAKHIAVIAESYKSHCNMYSGRRISQAYYRDGSLKYNVESVFELRSENPSVTEPITHTVNQTLSFACSEMDLKQLGGGTIHRVLHHEEPISLVPFVAAERRDPQEVYRDSLSKREL</sequence>
<protein>
    <submittedName>
        <fullName evidence="1">Uncharacterized protein</fullName>
    </submittedName>
</protein>
<dbReference type="EMBL" id="KI669464">
    <property type="protein sequence ID" value="OCF56895.1"/>
    <property type="molecule type" value="Genomic_DNA"/>
</dbReference>
<name>A0A1B9IMU8_9TREE</name>
<accession>A0A1B9IMU8</accession>
<reference evidence="2" key="2">
    <citation type="submission" date="2013-12" db="EMBL/GenBank/DDBJ databases">
        <title>Evolution of pathogenesis and genome organization in the Tremellales.</title>
        <authorList>
            <person name="Cuomo C."/>
            <person name="Litvintseva A."/>
            <person name="Heitman J."/>
            <person name="Chen Y."/>
            <person name="Sun S."/>
            <person name="Springer D."/>
            <person name="Dromer F."/>
            <person name="Young S."/>
            <person name="Zeng Q."/>
            <person name="Chapman S."/>
            <person name="Gujja S."/>
            <person name="Saif S."/>
            <person name="Birren B."/>
        </authorList>
    </citation>
    <scope>NUCLEOTIDE SEQUENCE [LARGE SCALE GENOMIC DNA]</scope>
    <source>
        <strain evidence="2">CBS 10435</strain>
    </source>
</reference>
<reference evidence="1 2" key="1">
    <citation type="submission" date="2013-07" db="EMBL/GenBank/DDBJ databases">
        <title>The Genome Sequence of Kwoniella mangroviensis CBS10435.</title>
        <authorList>
            <consortium name="The Broad Institute Genome Sequencing Platform"/>
            <person name="Cuomo C."/>
            <person name="Litvintseva A."/>
            <person name="Chen Y."/>
            <person name="Heitman J."/>
            <person name="Sun S."/>
            <person name="Springer D."/>
            <person name="Dromer F."/>
            <person name="Young S.K."/>
            <person name="Zeng Q."/>
            <person name="Gargeya S."/>
            <person name="Fitzgerald M."/>
            <person name="Abouelleil A."/>
            <person name="Alvarado L."/>
            <person name="Berlin A.M."/>
            <person name="Chapman S.B."/>
            <person name="Dewar J."/>
            <person name="Goldberg J."/>
            <person name="Griggs A."/>
            <person name="Gujja S."/>
            <person name="Hansen M."/>
            <person name="Howarth C."/>
            <person name="Imamovic A."/>
            <person name="Larimer J."/>
            <person name="McCowan C."/>
            <person name="Murphy C."/>
            <person name="Pearson M."/>
            <person name="Priest M."/>
            <person name="Roberts A."/>
            <person name="Saif S."/>
            <person name="Shea T."/>
            <person name="Sykes S."/>
            <person name="Wortman J."/>
            <person name="Nusbaum C."/>
            <person name="Birren B."/>
        </authorList>
    </citation>
    <scope>NUCLEOTIDE SEQUENCE [LARGE SCALE GENOMIC DNA]</scope>
    <source>
        <strain evidence="1 2">CBS 10435</strain>
    </source>
</reference>
<evidence type="ECO:0000313" key="1">
    <source>
        <dbReference type="EMBL" id="OCF56895.1"/>
    </source>
</evidence>
<dbReference type="Proteomes" id="UP000092583">
    <property type="component" value="Unassembled WGS sequence"/>
</dbReference>
<proteinExistence type="predicted"/>
<keyword evidence="2" id="KW-1185">Reference proteome</keyword>
<organism evidence="1 2">
    <name type="scientific">Kwoniella mangroviensis CBS 10435</name>
    <dbReference type="NCBI Taxonomy" id="1331196"/>
    <lineage>
        <taxon>Eukaryota</taxon>
        <taxon>Fungi</taxon>
        <taxon>Dikarya</taxon>
        <taxon>Basidiomycota</taxon>
        <taxon>Agaricomycotina</taxon>
        <taxon>Tremellomycetes</taxon>
        <taxon>Tremellales</taxon>
        <taxon>Cryptococcaceae</taxon>
        <taxon>Kwoniella</taxon>
    </lineage>
</organism>
<dbReference type="AlphaFoldDB" id="A0A1B9IMU8"/>
<evidence type="ECO:0000313" key="2">
    <source>
        <dbReference type="Proteomes" id="UP000092583"/>
    </source>
</evidence>